<reference evidence="2" key="1">
    <citation type="submission" date="2015-05" db="EMBL/GenBank/DDBJ databases">
        <authorList>
            <consortium name="Pathogen Informatics"/>
        </authorList>
    </citation>
    <scope>NUCLEOTIDE SEQUENCE [LARGE SCALE GENOMIC DNA]</scope>
    <source>
        <strain evidence="2">L1-83</strain>
    </source>
</reference>
<dbReference type="Pfam" id="PF12994">
    <property type="entry name" value="DUF3878"/>
    <property type="match status" value="1"/>
</dbReference>
<dbReference type="STRING" id="360807.ERS852392_03444"/>
<sequence length="323" mass="37933">MDTFEMLKRLLSQNEFELLLPDQTGAKEKNTDKTDIRLVYQMNDTIESFLVFKEARMTGTYKEDYEGAIEASFYRDGDDYALVVRQEEEDCVVTILFKTLELETNLYNYGDIAHFWRKGYENLRQLEFRIAVLWDKYEYLGEAVCNEEERKLVQLAYFPPLNYTCYPAVSKQYIVPRDNPWIPSDGAFSLMKEMAEQVGDRKIKKWIHFYERYPYPVVARCLAVLLHRNAHAKVVDLITERLKKATSVYPNRSFGEKEDENIGKLLGRAEKRKEELECAGIHAEVLHEEPFTTAKDTLDFHVYVMQLKKGVINRKVLIEEISE</sequence>
<name>A0A0M6WZ89_9FIRM</name>
<protein>
    <submittedName>
        <fullName evidence="1">Uncharacterized protein</fullName>
    </submittedName>
</protein>
<dbReference type="RefSeq" id="WP_055040443.1">
    <property type="nucleotide sequence ID" value="NZ_CVRS01000115.1"/>
</dbReference>
<evidence type="ECO:0000313" key="1">
    <source>
        <dbReference type="EMBL" id="CRL43001.1"/>
    </source>
</evidence>
<dbReference type="Proteomes" id="UP000049828">
    <property type="component" value="Unassembled WGS sequence"/>
</dbReference>
<dbReference type="AlphaFoldDB" id="A0A0M6WZ89"/>
<keyword evidence="2" id="KW-1185">Reference proteome</keyword>
<gene>
    <name evidence="1" type="ORF">RIL183_33591</name>
</gene>
<accession>A0A0M6WZ89</accession>
<dbReference type="InterPro" id="IPR024538">
    <property type="entry name" value="DUF3878"/>
</dbReference>
<organism evidence="1 2">
    <name type="scientific">Roseburia inulinivorans</name>
    <dbReference type="NCBI Taxonomy" id="360807"/>
    <lineage>
        <taxon>Bacteria</taxon>
        <taxon>Bacillati</taxon>
        <taxon>Bacillota</taxon>
        <taxon>Clostridia</taxon>
        <taxon>Lachnospirales</taxon>
        <taxon>Lachnospiraceae</taxon>
        <taxon>Roseburia</taxon>
    </lineage>
</organism>
<evidence type="ECO:0000313" key="2">
    <source>
        <dbReference type="Proteomes" id="UP000049828"/>
    </source>
</evidence>
<proteinExistence type="predicted"/>
<dbReference type="EMBL" id="CVRS01000115">
    <property type="protein sequence ID" value="CRL43001.1"/>
    <property type="molecule type" value="Genomic_DNA"/>
</dbReference>